<dbReference type="Gene3D" id="3.30.450.20">
    <property type="entry name" value="PAS domain"/>
    <property type="match status" value="1"/>
</dbReference>
<feature type="domain" description="Hemerythrin-like" evidence="1">
    <location>
        <begin position="89"/>
        <end position="221"/>
    </location>
</feature>
<protein>
    <submittedName>
        <fullName evidence="3">DUF438 domain-containing protein</fullName>
    </submittedName>
</protein>
<dbReference type="Pfam" id="PF13596">
    <property type="entry name" value="PAS_10"/>
    <property type="match status" value="1"/>
</dbReference>
<evidence type="ECO:0000259" key="2">
    <source>
        <dbReference type="Pfam" id="PF04282"/>
    </source>
</evidence>
<evidence type="ECO:0000313" key="4">
    <source>
        <dbReference type="Proteomes" id="UP000677616"/>
    </source>
</evidence>
<organism evidence="3 4">
    <name type="scientific">Streptococcus oriscaviae</name>
    <dbReference type="NCBI Taxonomy" id="2781599"/>
    <lineage>
        <taxon>Bacteria</taxon>
        <taxon>Bacillati</taxon>
        <taxon>Bacillota</taxon>
        <taxon>Bacilli</taxon>
        <taxon>Lactobacillales</taxon>
        <taxon>Streptococcaceae</taxon>
        <taxon>Streptococcus</taxon>
    </lineage>
</organism>
<sequence length="438" mass="50497">MKDDQRIQLLKELLLELHHGASPESIQERFEAHFTGVSALEISLMEHELIGADTGITFEDVMKLCDVHANLFKKAVQGVELADAEHPGHPVKLFKEENLALRATLLRIRRLLETYAETSDDEVRAELSKGLERQYGLLGQFERHYRRKEELFFPVMEGYGHDAPPKVMWGVDDQIRDLFAVAKQSLQDKLSSNPSQVREDFEAFAVEFESMIFKEESILLMILLETFTQDDWLKIAEESPAFGYAIIQPSQVWQPHREGFGVEKAEPTAEQSQIIETPDGYLTISFQPKEGQQKLDRQTAQAFGKGYLSLEQADLILNHLPMEITFVNKEDVFQYYNDAVPTEEMIFPRTPSQIGRNVELCHPPKLLPKVKRIFTALRSGEKDKFEMWFKSESRGQFVHVTYKAVRDAQGEFQGVLEYVQDIAPYWAIDTDFYREIED</sequence>
<dbReference type="PANTHER" id="PTHR39966">
    <property type="entry name" value="BLL2471 PROTEIN-RELATED"/>
    <property type="match status" value="1"/>
</dbReference>
<dbReference type="InterPro" id="IPR035965">
    <property type="entry name" value="PAS-like_dom_sf"/>
</dbReference>
<dbReference type="InterPro" id="IPR007380">
    <property type="entry name" value="DUF438"/>
</dbReference>
<evidence type="ECO:0000313" key="3">
    <source>
        <dbReference type="EMBL" id="QUE55417.1"/>
    </source>
</evidence>
<accession>A0ABX7YNK0</accession>
<dbReference type="EMBL" id="CP073084">
    <property type="protein sequence ID" value="QUE55417.1"/>
    <property type="molecule type" value="Genomic_DNA"/>
</dbReference>
<keyword evidence="4" id="KW-1185">Reference proteome</keyword>
<dbReference type="InterPro" id="IPR012312">
    <property type="entry name" value="Hemerythrin-like"/>
</dbReference>
<dbReference type="RefSeq" id="WP_212573062.1">
    <property type="nucleotide sequence ID" value="NZ_CP073084.1"/>
</dbReference>
<reference evidence="3 4" key="1">
    <citation type="submission" date="2021-04" db="EMBL/GenBank/DDBJ databases">
        <title>Complete genome sequence of a novel Streptococcus species.</title>
        <authorList>
            <person name="Teng J.L.L."/>
        </authorList>
    </citation>
    <scope>NUCLEOTIDE SEQUENCE [LARGE SCALE GENOMIC DNA]</scope>
    <source>
        <strain evidence="3 4">HKU75</strain>
    </source>
</reference>
<dbReference type="Pfam" id="PF04282">
    <property type="entry name" value="DUF438"/>
    <property type="match status" value="1"/>
</dbReference>
<dbReference type="SUPFAM" id="SSF55785">
    <property type="entry name" value="PYP-like sensor domain (PAS domain)"/>
    <property type="match status" value="1"/>
</dbReference>
<dbReference type="PANTHER" id="PTHR39966:SF3">
    <property type="entry name" value="DUF438 DOMAIN-CONTAINING PROTEIN"/>
    <property type="match status" value="1"/>
</dbReference>
<feature type="domain" description="DUF438" evidence="2">
    <location>
        <begin position="10"/>
        <end position="77"/>
    </location>
</feature>
<dbReference type="Gene3D" id="1.20.120.520">
    <property type="entry name" value="nmb1532 protein domain like"/>
    <property type="match status" value="1"/>
</dbReference>
<evidence type="ECO:0000259" key="1">
    <source>
        <dbReference type="Pfam" id="PF01814"/>
    </source>
</evidence>
<dbReference type="Proteomes" id="UP000677616">
    <property type="component" value="Chromosome"/>
</dbReference>
<name>A0ABX7YNK0_9STRE</name>
<dbReference type="Pfam" id="PF01814">
    <property type="entry name" value="Hemerythrin"/>
    <property type="match status" value="1"/>
</dbReference>
<gene>
    <name evidence="3" type="ORF">INT76_09970</name>
</gene>
<proteinExistence type="predicted"/>